<accession>A0A0R1MY08</accession>
<sequence length="72" mass="8530">MTKDIKPTYYQHDGRDVIDTMYDLYGANARTFLIGNIIKYVYRYKGKNGVEDLYKARTYLNRLIKKEEGAKK</sequence>
<dbReference type="Pfam" id="PF11753">
    <property type="entry name" value="DUF3310"/>
    <property type="match status" value="1"/>
</dbReference>
<organism evidence="1 2">
    <name type="scientific">Schleiferilactobacillus perolens DSM 12744</name>
    <dbReference type="NCBI Taxonomy" id="1423792"/>
    <lineage>
        <taxon>Bacteria</taxon>
        <taxon>Bacillati</taxon>
        <taxon>Bacillota</taxon>
        <taxon>Bacilli</taxon>
        <taxon>Lactobacillales</taxon>
        <taxon>Lactobacillaceae</taxon>
        <taxon>Schleiferilactobacillus</taxon>
    </lineage>
</organism>
<dbReference type="EMBL" id="AZEC01000005">
    <property type="protein sequence ID" value="KRL13046.1"/>
    <property type="molecule type" value="Genomic_DNA"/>
</dbReference>
<protein>
    <recommendedName>
        <fullName evidence="3">DUF3310 domain-containing protein</fullName>
    </recommendedName>
</protein>
<dbReference type="InterPro" id="IPR021739">
    <property type="entry name" value="SaV-like"/>
</dbReference>
<evidence type="ECO:0000313" key="2">
    <source>
        <dbReference type="Proteomes" id="UP000051330"/>
    </source>
</evidence>
<dbReference type="Proteomes" id="UP000051330">
    <property type="component" value="Unassembled WGS sequence"/>
</dbReference>
<evidence type="ECO:0008006" key="3">
    <source>
        <dbReference type="Google" id="ProtNLM"/>
    </source>
</evidence>
<dbReference type="PATRIC" id="fig|1423792.3.peg.2638"/>
<proteinExistence type="predicted"/>
<comment type="caution">
    <text evidence="1">The sequence shown here is derived from an EMBL/GenBank/DDBJ whole genome shotgun (WGS) entry which is preliminary data.</text>
</comment>
<dbReference type="AlphaFoldDB" id="A0A0R1MY08"/>
<evidence type="ECO:0000313" key="1">
    <source>
        <dbReference type="EMBL" id="KRL13046.1"/>
    </source>
</evidence>
<gene>
    <name evidence="1" type="ORF">FD09_GL002586</name>
</gene>
<dbReference type="RefSeq" id="WP_057820005.1">
    <property type="nucleotide sequence ID" value="NZ_AZEC01000005.1"/>
</dbReference>
<keyword evidence="2" id="KW-1185">Reference proteome</keyword>
<name>A0A0R1MY08_9LACO</name>
<dbReference type="STRING" id="1423792.FD09_GL002586"/>
<reference evidence="1 2" key="1">
    <citation type="journal article" date="2015" name="Genome Announc.">
        <title>Expanding the biotechnology potential of lactobacilli through comparative genomics of 213 strains and associated genera.</title>
        <authorList>
            <person name="Sun Z."/>
            <person name="Harris H.M."/>
            <person name="McCann A."/>
            <person name="Guo C."/>
            <person name="Argimon S."/>
            <person name="Zhang W."/>
            <person name="Yang X."/>
            <person name="Jeffery I.B."/>
            <person name="Cooney J.C."/>
            <person name="Kagawa T.F."/>
            <person name="Liu W."/>
            <person name="Song Y."/>
            <person name="Salvetti E."/>
            <person name="Wrobel A."/>
            <person name="Rasinkangas P."/>
            <person name="Parkhill J."/>
            <person name="Rea M.C."/>
            <person name="O'Sullivan O."/>
            <person name="Ritari J."/>
            <person name="Douillard F.P."/>
            <person name="Paul Ross R."/>
            <person name="Yang R."/>
            <person name="Briner A.E."/>
            <person name="Felis G.E."/>
            <person name="de Vos W.M."/>
            <person name="Barrangou R."/>
            <person name="Klaenhammer T.R."/>
            <person name="Caufield P.W."/>
            <person name="Cui Y."/>
            <person name="Zhang H."/>
            <person name="O'Toole P.W."/>
        </authorList>
    </citation>
    <scope>NUCLEOTIDE SEQUENCE [LARGE SCALE GENOMIC DNA]</scope>
    <source>
        <strain evidence="1 2">DSM 12744</strain>
    </source>
</reference>
<dbReference type="OrthoDB" id="1684418at2"/>